<feature type="domain" description="LCCL" evidence="3">
    <location>
        <begin position="249"/>
        <end position="303"/>
    </location>
</feature>
<keyword evidence="2" id="KW-0472">Membrane</keyword>
<reference evidence="4" key="2">
    <citation type="submission" date="2023-05" db="EMBL/GenBank/DDBJ databases">
        <authorList>
            <consortium name="Lawrence Berkeley National Laboratory"/>
            <person name="Steindorff A."/>
            <person name="Hensen N."/>
            <person name="Bonometti L."/>
            <person name="Westerberg I."/>
            <person name="Brannstrom I.O."/>
            <person name="Guillou S."/>
            <person name="Cros-Aarteil S."/>
            <person name="Calhoun S."/>
            <person name="Haridas S."/>
            <person name="Kuo A."/>
            <person name="Mondo S."/>
            <person name="Pangilinan J."/>
            <person name="Riley R."/>
            <person name="Labutti K."/>
            <person name="Andreopoulos B."/>
            <person name="Lipzen A."/>
            <person name="Chen C."/>
            <person name="Yanf M."/>
            <person name="Daum C."/>
            <person name="Ng V."/>
            <person name="Clum A."/>
            <person name="Ohm R."/>
            <person name="Martin F."/>
            <person name="Silar P."/>
            <person name="Natvig D."/>
            <person name="Lalanne C."/>
            <person name="Gautier V."/>
            <person name="Ament-Velasquez S.L."/>
            <person name="Kruys A."/>
            <person name="Hutchinson M.I."/>
            <person name="Powell A.J."/>
            <person name="Barry K."/>
            <person name="Miller A.N."/>
            <person name="Grigoriev I.V."/>
            <person name="Debuchy R."/>
            <person name="Gladieux P."/>
            <person name="Thoren M.H."/>
            <person name="Johannesson H."/>
        </authorList>
    </citation>
    <scope>NUCLEOTIDE SEQUENCE</scope>
    <source>
        <strain evidence="4">CBS 892.96</strain>
    </source>
</reference>
<keyword evidence="5" id="KW-1185">Reference proteome</keyword>
<keyword evidence="2" id="KW-0812">Transmembrane</keyword>
<feature type="transmembrane region" description="Helical" evidence="2">
    <location>
        <begin position="422"/>
        <end position="439"/>
    </location>
</feature>
<dbReference type="InterPro" id="IPR036609">
    <property type="entry name" value="LCCL_sf"/>
</dbReference>
<feature type="compositionally biased region" description="Basic and acidic residues" evidence="1">
    <location>
        <begin position="13"/>
        <end position="27"/>
    </location>
</feature>
<gene>
    <name evidence="4" type="ORF">QBC36DRAFT_221890</name>
</gene>
<evidence type="ECO:0000313" key="5">
    <source>
        <dbReference type="Proteomes" id="UP001302321"/>
    </source>
</evidence>
<evidence type="ECO:0000313" key="4">
    <source>
        <dbReference type="EMBL" id="KAK4172828.1"/>
    </source>
</evidence>
<dbReference type="AlphaFoldDB" id="A0AAN6W0V8"/>
<evidence type="ECO:0000259" key="3">
    <source>
        <dbReference type="PROSITE" id="PS50820"/>
    </source>
</evidence>
<feature type="transmembrane region" description="Helical" evidence="2">
    <location>
        <begin position="326"/>
        <end position="344"/>
    </location>
</feature>
<feature type="transmembrane region" description="Helical" evidence="2">
    <location>
        <begin position="535"/>
        <end position="554"/>
    </location>
</feature>
<evidence type="ECO:0000256" key="1">
    <source>
        <dbReference type="SAM" id="MobiDB-lite"/>
    </source>
</evidence>
<feature type="transmembrane region" description="Helical" evidence="2">
    <location>
        <begin position="460"/>
        <end position="482"/>
    </location>
</feature>
<dbReference type="PANTHER" id="PTHR31331:SF8">
    <property type="entry name" value="LCCL DOMAIN PROTEIN (AFU_ORTHOLOGUE AFUA_5G02970)"/>
    <property type="match status" value="1"/>
</dbReference>
<dbReference type="Proteomes" id="UP001302321">
    <property type="component" value="Unassembled WGS sequence"/>
</dbReference>
<name>A0AAN6W0V8_9PEZI</name>
<evidence type="ECO:0000256" key="2">
    <source>
        <dbReference type="SAM" id="Phobius"/>
    </source>
</evidence>
<reference evidence="4" key="1">
    <citation type="journal article" date="2023" name="Mol. Phylogenet. Evol.">
        <title>Genome-scale phylogeny and comparative genomics of the fungal order Sordariales.</title>
        <authorList>
            <person name="Hensen N."/>
            <person name="Bonometti L."/>
            <person name="Westerberg I."/>
            <person name="Brannstrom I.O."/>
            <person name="Guillou S."/>
            <person name="Cros-Aarteil S."/>
            <person name="Calhoun S."/>
            <person name="Haridas S."/>
            <person name="Kuo A."/>
            <person name="Mondo S."/>
            <person name="Pangilinan J."/>
            <person name="Riley R."/>
            <person name="LaButti K."/>
            <person name="Andreopoulos B."/>
            <person name="Lipzen A."/>
            <person name="Chen C."/>
            <person name="Yan M."/>
            <person name="Daum C."/>
            <person name="Ng V."/>
            <person name="Clum A."/>
            <person name="Steindorff A."/>
            <person name="Ohm R.A."/>
            <person name="Martin F."/>
            <person name="Silar P."/>
            <person name="Natvig D.O."/>
            <person name="Lalanne C."/>
            <person name="Gautier V."/>
            <person name="Ament-Velasquez S.L."/>
            <person name="Kruys A."/>
            <person name="Hutchinson M.I."/>
            <person name="Powell A.J."/>
            <person name="Barry K."/>
            <person name="Miller A.N."/>
            <person name="Grigoriev I.V."/>
            <person name="Debuchy R."/>
            <person name="Gladieux P."/>
            <person name="Hiltunen Thoren M."/>
            <person name="Johannesson H."/>
        </authorList>
    </citation>
    <scope>NUCLEOTIDE SEQUENCE</scope>
    <source>
        <strain evidence="4">CBS 892.96</strain>
    </source>
</reference>
<comment type="caution">
    <text evidence="4">The sequence shown here is derived from an EMBL/GenBank/DDBJ whole genome shotgun (WGS) entry which is preliminary data.</text>
</comment>
<accession>A0AAN6W0V8</accession>
<protein>
    <recommendedName>
        <fullName evidence="3">LCCL domain-containing protein</fullName>
    </recommendedName>
</protein>
<dbReference type="InterPro" id="IPR051957">
    <property type="entry name" value="CRISP-LCCL_domain"/>
</dbReference>
<dbReference type="EMBL" id="MU866390">
    <property type="protein sequence ID" value="KAK4172828.1"/>
    <property type="molecule type" value="Genomic_DNA"/>
</dbReference>
<proteinExistence type="predicted"/>
<dbReference type="InterPro" id="IPR004043">
    <property type="entry name" value="LCCL"/>
</dbReference>
<feature type="compositionally biased region" description="Basic and acidic residues" evidence="1">
    <location>
        <begin position="45"/>
        <end position="60"/>
    </location>
</feature>
<dbReference type="Pfam" id="PF03815">
    <property type="entry name" value="LCCL"/>
    <property type="match status" value="1"/>
</dbReference>
<feature type="transmembrane region" description="Helical" evidence="2">
    <location>
        <begin position="157"/>
        <end position="176"/>
    </location>
</feature>
<dbReference type="PROSITE" id="PS50820">
    <property type="entry name" value="LCCL"/>
    <property type="match status" value="1"/>
</dbReference>
<keyword evidence="2" id="KW-1133">Transmembrane helix</keyword>
<organism evidence="4 5">
    <name type="scientific">Triangularia setosa</name>
    <dbReference type="NCBI Taxonomy" id="2587417"/>
    <lineage>
        <taxon>Eukaryota</taxon>
        <taxon>Fungi</taxon>
        <taxon>Dikarya</taxon>
        <taxon>Ascomycota</taxon>
        <taxon>Pezizomycotina</taxon>
        <taxon>Sordariomycetes</taxon>
        <taxon>Sordariomycetidae</taxon>
        <taxon>Sordariales</taxon>
        <taxon>Podosporaceae</taxon>
        <taxon>Triangularia</taxon>
    </lineage>
</organism>
<dbReference type="SUPFAM" id="SSF69848">
    <property type="entry name" value="LCCL domain"/>
    <property type="match status" value="1"/>
</dbReference>
<feature type="region of interest" description="Disordered" evidence="1">
    <location>
        <begin position="1"/>
        <end position="99"/>
    </location>
</feature>
<dbReference type="Gene3D" id="2.170.130.20">
    <property type="entry name" value="LCCL-like domain"/>
    <property type="match status" value="1"/>
</dbReference>
<feature type="transmembrane region" description="Helical" evidence="2">
    <location>
        <begin position="488"/>
        <end position="507"/>
    </location>
</feature>
<feature type="transmembrane region" description="Helical" evidence="2">
    <location>
        <begin position="379"/>
        <end position="402"/>
    </location>
</feature>
<sequence>MKMAGGNGSGEHTLTRTGEDQDVERGIIFDNGNGRDSGSSSSSDGLKKGDKSGVEVRHVDEDDNSNEEAQLLSDGGSEDGLELDELTTPDSDIEHHAFKTRQRERKRRRCCDWLWGGPDRPRRRHQIKPVGWLLPKIQSGLVDIIDHIFPKTWQKSLLLGVFGLVWALSILVPVVLTKGPLYIDNQEVKHLSCVSSLWHPNAECGLDGQLCAPPSNTSFAFRCPADCAGVKVLNPRWVGNQEVNYRPFVVGGGEGVYRGDSFVCQAALHAGVTTDKRGGCGRVVLRGEYYRFENSTRTGIETIGFGSYFPMAYEIEKVDKCGRGDMRWTLLALSVGMSLLLGVGTNNGRVMFFGGLVGGFVHVGLVSDPPDIEVHSGRLVQELVGIMAGRLLPAVFVMAVVYRAVARKTIEGVDKGVNWEKTLLWTGGLWLGALTNNTLEAWIPISRLEGHDLRQQPGAVVALVGVVGVVVGLGGLQAWGFWREGRLVRYLGFYGGVIGVIGVLVAMPGLELRLHHYVLALILLPGTAMQTRPSLLFQGLLVGLFINGVARWGFDSVLQTYDSIRGDGQFGSLLPDVVAPFIETSEMGVKQETIHFKWSVLDDVVRLREKIEGISVLVNDVERFRGWFAETKLEDMVFSWPRFRKADEYFRFAFVGEGGNTLDWTEAGTWFVNGTWSRGVGYYKA</sequence>
<dbReference type="PANTHER" id="PTHR31331">
    <property type="entry name" value="LCCL DOMAIN PROTEIN (AFU_ORTHOLOGUE AFUA_5G08630)"/>
    <property type="match status" value="1"/>
</dbReference>
<feature type="compositionally biased region" description="Acidic residues" evidence="1">
    <location>
        <begin position="76"/>
        <end position="87"/>
    </location>
</feature>